<gene>
    <name evidence="2" type="ORF">D0T12_33905</name>
</gene>
<dbReference type="AlphaFoldDB" id="A0A372G6Y8"/>
<dbReference type="Proteomes" id="UP000262882">
    <property type="component" value="Unassembled WGS sequence"/>
</dbReference>
<feature type="domain" description="Pyridoxamine 5'-phosphate oxidase N-terminal" evidence="1">
    <location>
        <begin position="41"/>
        <end position="156"/>
    </location>
</feature>
<organism evidence="2 3">
    <name type="scientific">Actinomadura spongiicola</name>
    <dbReference type="NCBI Taxonomy" id="2303421"/>
    <lineage>
        <taxon>Bacteria</taxon>
        <taxon>Bacillati</taxon>
        <taxon>Actinomycetota</taxon>
        <taxon>Actinomycetes</taxon>
        <taxon>Streptosporangiales</taxon>
        <taxon>Thermomonosporaceae</taxon>
        <taxon>Actinomadura</taxon>
    </lineage>
</organism>
<evidence type="ECO:0000313" key="3">
    <source>
        <dbReference type="Proteomes" id="UP000262882"/>
    </source>
</evidence>
<dbReference type="SUPFAM" id="SSF50475">
    <property type="entry name" value="FMN-binding split barrel"/>
    <property type="match status" value="1"/>
</dbReference>
<dbReference type="Gene3D" id="2.30.110.10">
    <property type="entry name" value="Electron Transport, Fmn-binding Protein, Chain A"/>
    <property type="match status" value="1"/>
</dbReference>
<dbReference type="OrthoDB" id="9790331at2"/>
<accession>A0A372G6Y8</accession>
<dbReference type="InterPro" id="IPR024029">
    <property type="entry name" value="Pyridox_Oxase_FMN-dep"/>
</dbReference>
<dbReference type="InterPro" id="IPR011576">
    <property type="entry name" value="Pyridox_Oxase_N"/>
</dbReference>
<protein>
    <submittedName>
        <fullName evidence="2">Pyridoxamine 5'-phosphate oxidase family protein</fullName>
    </submittedName>
</protein>
<dbReference type="EMBL" id="QVNQ01000016">
    <property type="protein sequence ID" value="RFS81150.1"/>
    <property type="molecule type" value="Genomic_DNA"/>
</dbReference>
<evidence type="ECO:0000313" key="2">
    <source>
        <dbReference type="EMBL" id="RFS81150.1"/>
    </source>
</evidence>
<reference evidence="2 3" key="1">
    <citation type="submission" date="2018-08" db="EMBL/GenBank/DDBJ databases">
        <title>Actinomadura spongicola sp. nov., isolated from marine sponge Leucetta chagosensis.</title>
        <authorList>
            <person name="Li L."/>
            <person name="Lin H.W."/>
        </authorList>
    </citation>
    <scope>NUCLEOTIDE SEQUENCE [LARGE SCALE GENOMIC DNA]</scope>
    <source>
        <strain evidence="2 3">LHW52907</strain>
    </source>
</reference>
<proteinExistence type="predicted"/>
<evidence type="ECO:0000259" key="1">
    <source>
        <dbReference type="Pfam" id="PF01243"/>
    </source>
</evidence>
<name>A0A372G6Y8_9ACTN</name>
<dbReference type="PANTHER" id="PTHR42815:SF2">
    <property type="entry name" value="FAD-BINDING, PUTATIVE (AFU_ORTHOLOGUE AFUA_6G07600)-RELATED"/>
    <property type="match status" value="1"/>
</dbReference>
<keyword evidence="3" id="KW-1185">Reference proteome</keyword>
<sequence>MTVAPDVTAIASAEELREILGAPMPRAVKKERLRLHARDLDWLASAPFCLIATSDAEGNCDVSPKGDPPGFVHVIDDTTIAIPDRPGNRRADGFLNILSNPHVGLLFLIPGRGETLRINGRATLVRDAPFFDEMIVQGHRPALALIVEIEQIFFHCAKALMRSKLWKPETWEPDALPSHARIIKDVQQPEQTLEELERYYAEATYAKGLYNT</sequence>
<dbReference type="NCBIfam" id="TIGR04025">
    <property type="entry name" value="PPOX_FMN_DR2398"/>
    <property type="match status" value="1"/>
</dbReference>
<comment type="caution">
    <text evidence="2">The sequence shown here is derived from an EMBL/GenBank/DDBJ whole genome shotgun (WGS) entry which is preliminary data.</text>
</comment>
<dbReference type="Pfam" id="PF01243">
    <property type="entry name" value="PNPOx_N"/>
    <property type="match status" value="1"/>
</dbReference>
<dbReference type="InterPro" id="IPR012349">
    <property type="entry name" value="Split_barrel_FMN-bd"/>
</dbReference>
<dbReference type="RefSeq" id="WP_117405069.1">
    <property type="nucleotide sequence ID" value="NZ_QVNQ01000016.1"/>
</dbReference>
<dbReference type="PANTHER" id="PTHR42815">
    <property type="entry name" value="FAD-BINDING, PUTATIVE (AFU_ORTHOLOGUE AFUA_6G07600)-RELATED"/>
    <property type="match status" value="1"/>
</dbReference>